<dbReference type="SUPFAM" id="SSF49764">
    <property type="entry name" value="HSP20-like chaperones"/>
    <property type="match status" value="1"/>
</dbReference>
<dbReference type="PANTHER" id="PTHR11527">
    <property type="entry name" value="HEAT-SHOCK PROTEIN 20 FAMILY MEMBER"/>
    <property type="match status" value="1"/>
</dbReference>
<evidence type="ECO:0000313" key="4">
    <source>
        <dbReference type="EMBL" id="GAU09951.1"/>
    </source>
</evidence>
<comment type="caution">
    <text evidence="4">The sequence shown here is derived from an EMBL/GenBank/DDBJ whole genome shotgun (WGS) entry which is preliminary data.</text>
</comment>
<evidence type="ECO:0000313" key="5">
    <source>
        <dbReference type="Proteomes" id="UP000095200"/>
    </source>
</evidence>
<dbReference type="Proteomes" id="UP000095200">
    <property type="component" value="Unassembled WGS sequence"/>
</dbReference>
<dbReference type="InterPro" id="IPR031107">
    <property type="entry name" value="Small_HSP"/>
</dbReference>
<dbReference type="OrthoDB" id="189458at2"/>
<dbReference type="Gene3D" id="2.60.40.790">
    <property type="match status" value="1"/>
</dbReference>
<dbReference type="InterPro" id="IPR008978">
    <property type="entry name" value="HSP20-like_chaperone"/>
</dbReference>
<evidence type="ECO:0000256" key="1">
    <source>
        <dbReference type="PROSITE-ProRule" id="PRU00285"/>
    </source>
</evidence>
<sequence length="137" mass="15531">MVIDFSTYYDLPAQIDRIFEEMRKPLYFTQRRLSYPPVNICEDDRNIYVSSEIPGVEIGDIDLTLTDGSLVIKGERKSESGKYFRQERATGNFQRIITLNVPVNQGKVSATMKNGVLSIVLPKAEEAQPKKIDITVS</sequence>
<reference evidence="5" key="1">
    <citation type="submission" date="2016-06" db="EMBL/GenBank/DDBJ databases">
        <title>Draft genome sequence of Desulfoplanes formicivorans strain Pf12B.</title>
        <authorList>
            <person name="Watanabe M."/>
            <person name="Kojima H."/>
            <person name="Fukui M."/>
        </authorList>
    </citation>
    <scope>NUCLEOTIDE SEQUENCE [LARGE SCALE GENOMIC DNA]</scope>
    <source>
        <strain evidence="5">Pf12B</strain>
    </source>
</reference>
<evidence type="ECO:0000259" key="3">
    <source>
        <dbReference type="PROSITE" id="PS01031"/>
    </source>
</evidence>
<keyword evidence="5" id="KW-1185">Reference proteome</keyword>
<gene>
    <name evidence="4" type="ORF">DPF_2687</name>
</gene>
<dbReference type="STRING" id="1592317.DPF_2687"/>
<dbReference type="PROSITE" id="PS01031">
    <property type="entry name" value="SHSP"/>
    <property type="match status" value="1"/>
</dbReference>
<comment type="similarity">
    <text evidence="1 2">Belongs to the small heat shock protein (HSP20) family.</text>
</comment>
<evidence type="ECO:0000256" key="2">
    <source>
        <dbReference type="RuleBase" id="RU003616"/>
    </source>
</evidence>
<protein>
    <submittedName>
        <fullName evidence="4">Molecular chaperone Hsp20</fullName>
    </submittedName>
</protein>
<organism evidence="4 5">
    <name type="scientific">Desulfoplanes formicivorans</name>
    <dbReference type="NCBI Taxonomy" id="1592317"/>
    <lineage>
        <taxon>Bacteria</taxon>
        <taxon>Pseudomonadati</taxon>
        <taxon>Thermodesulfobacteriota</taxon>
        <taxon>Desulfovibrionia</taxon>
        <taxon>Desulfovibrionales</taxon>
        <taxon>Desulfoplanaceae</taxon>
        <taxon>Desulfoplanes</taxon>
    </lineage>
</organism>
<dbReference type="InterPro" id="IPR002068">
    <property type="entry name" value="A-crystallin/Hsp20_dom"/>
</dbReference>
<dbReference type="AlphaFoldDB" id="A0A194ALP5"/>
<dbReference type="RefSeq" id="WP_069860210.1">
    <property type="nucleotide sequence ID" value="NZ_BDFE01000022.1"/>
</dbReference>
<proteinExistence type="inferred from homology"/>
<accession>A0A194ALP5</accession>
<dbReference type="CDD" id="cd06464">
    <property type="entry name" value="ACD_sHsps-like"/>
    <property type="match status" value="1"/>
</dbReference>
<dbReference type="EMBL" id="BDFE01000022">
    <property type="protein sequence ID" value="GAU09951.1"/>
    <property type="molecule type" value="Genomic_DNA"/>
</dbReference>
<dbReference type="Pfam" id="PF00011">
    <property type="entry name" value="HSP20"/>
    <property type="match status" value="1"/>
</dbReference>
<name>A0A194ALP5_9BACT</name>
<feature type="domain" description="SHSP" evidence="3">
    <location>
        <begin position="29"/>
        <end position="137"/>
    </location>
</feature>